<organism evidence="1">
    <name type="scientific">Microvirus mar46</name>
    <dbReference type="NCBI Taxonomy" id="2851181"/>
    <lineage>
        <taxon>Viruses</taxon>
        <taxon>Monodnaviria</taxon>
        <taxon>Sangervirae</taxon>
        <taxon>Phixviricota</taxon>
        <taxon>Malgrandaviricetes</taxon>
        <taxon>Petitvirales</taxon>
        <taxon>Microviridae</taxon>
    </lineage>
</organism>
<proteinExistence type="predicted"/>
<reference evidence="1" key="1">
    <citation type="submission" date="2021-04" db="EMBL/GenBank/DDBJ databases">
        <title>Genomes of microviruses identified in yellow-bellied marmot fecal samples.</title>
        <authorList>
            <person name="Varsani A."/>
            <person name="Kraberger S."/>
            <person name="Chatterjee A."/>
            <person name="Richet C."/>
            <person name="Fontenele R.S."/>
            <person name="Schmidlin K."/>
            <person name="Blumstein D.T."/>
        </authorList>
    </citation>
    <scope>NUCLEOTIDE SEQUENCE</scope>
    <source>
        <strain evidence="1">Mar46</strain>
    </source>
</reference>
<name>A0A8F5MJ33_9VIRU</name>
<protein>
    <submittedName>
        <fullName evidence="1">Uncharacterized protein</fullName>
    </submittedName>
</protein>
<dbReference type="EMBL" id="MZ089792">
    <property type="protein sequence ID" value="QXN75227.1"/>
    <property type="molecule type" value="Genomic_DNA"/>
</dbReference>
<evidence type="ECO:0000313" key="1">
    <source>
        <dbReference type="EMBL" id="QXN75227.1"/>
    </source>
</evidence>
<sequence length="152" mass="16892">MNFYIMKKFNQRVQVLVEFRSLGASVLGVSLRPSLRMGLPDSVVFNELILRRILNDDVRFLSLDDGNFLVVPASISASSSLTADQAVSRNVKLSPFDISILLEDGQVHSCKFSLALNSDSRHDYTVGLNRFLVLDGVVELEVEENETSEVDA</sequence>
<accession>A0A8F5MJ33</accession>